<dbReference type="EMBL" id="VCDX01000010">
    <property type="protein sequence ID" value="TYL10561.1"/>
    <property type="molecule type" value="Genomic_DNA"/>
</dbReference>
<dbReference type="InterPro" id="IPR003749">
    <property type="entry name" value="ThiS/MoaD-like"/>
</dbReference>
<protein>
    <recommendedName>
        <fullName evidence="5">ThiS family protein</fullName>
    </recommendedName>
</protein>
<gene>
    <name evidence="1" type="ORF">Maut_00435</name>
    <name evidence="2" type="ORF">MTAT_24530</name>
</gene>
<evidence type="ECO:0008006" key="5">
    <source>
        <dbReference type="Google" id="ProtNLM"/>
    </source>
</evidence>
<dbReference type="InterPro" id="IPR012675">
    <property type="entry name" value="Beta-grasp_dom_sf"/>
</dbReference>
<organism evidence="1 3">
    <name type="scientific">Neomoorella thermoacetica</name>
    <name type="common">Clostridium thermoaceticum</name>
    <dbReference type="NCBI Taxonomy" id="1525"/>
    <lineage>
        <taxon>Bacteria</taxon>
        <taxon>Bacillati</taxon>
        <taxon>Bacillota</taxon>
        <taxon>Clostridia</taxon>
        <taxon>Neomoorellales</taxon>
        <taxon>Neomoorellaceae</taxon>
        <taxon>Neomoorella</taxon>
    </lineage>
</organism>
<dbReference type="InterPro" id="IPR016155">
    <property type="entry name" value="Mopterin_synth/thiamin_S_b"/>
</dbReference>
<dbReference type="Pfam" id="PF02597">
    <property type="entry name" value="ThiS"/>
    <property type="match status" value="1"/>
</dbReference>
<dbReference type="RefSeq" id="WP_069588031.1">
    <property type="nucleotide sequence ID" value="NZ_CP017019.1"/>
</dbReference>
<dbReference type="Gene3D" id="3.10.20.30">
    <property type="match status" value="1"/>
</dbReference>
<reference evidence="1 3" key="1">
    <citation type="submission" date="2016-08" db="EMBL/GenBank/DDBJ databases">
        <title>Moorella thermoacetica DSM 103132.</title>
        <authorList>
            <person name="Jendresen C.B."/>
            <person name="Redl S.M."/>
            <person name="Jensen T.O."/>
            <person name="Nielsen A.T."/>
        </authorList>
    </citation>
    <scope>NUCLEOTIDE SEQUENCE [LARGE SCALE GENOMIC DNA]</scope>
    <source>
        <strain evidence="1 3">DSM 103132</strain>
    </source>
</reference>
<evidence type="ECO:0000313" key="3">
    <source>
        <dbReference type="Proteomes" id="UP000094598"/>
    </source>
</evidence>
<proteinExistence type="predicted"/>
<sequence>MIITVQLYPPLKYSDGQEIHKIDVEEGMTVEVLLKKLEKEKAFGDYGREGVFAIVNNDFASANYILRPQELVKIFLRPAGG</sequence>
<evidence type="ECO:0000313" key="1">
    <source>
        <dbReference type="EMBL" id="AOQ22910.1"/>
    </source>
</evidence>
<dbReference type="Proteomes" id="UP000322283">
    <property type="component" value="Unassembled WGS sequence"/>
</dbReference>
<dbReference type="EMBL" id="CP017019">
    <property type="protein sequence ID" value="AOQ22910.1"/>
    <property type="molecule type" value="Genomic_DNA"/>
</dbReference>
<name>A0AAC9HFM6_NEOTH</name>
<dbReference type="Proteomes" id="UP000094598">
    <property type="component" value="Chromosome"/>
</dbReference>
<evidence type="ECO:0000313" key="2">
    <source>
        <dbReference type="EMBL" id="TYL10561.1"/>
    </source>
</evidence>
<evidence type="ECO:0000313" key="4">
    <source>
        <dbReference type="Proteomes" id="UP000322283"/>
    </source>
</evidence>
<dbReference type="AlphaFoldDB" id="A0AAC9HFM6"/>
<reference evidence="2 4" key="2">
    <citation type="submission" date="2019-05" db="EMBL/GenBank/DDBJ databases">
        <title>Genome sequence of Moorella thermoacetica ATCC 33924.</title>
        <authorList>
            <person name="Poehlein A."/>
            <person name="Bengelsdorf F.R."/>
            <person name="Duerre P."/>
            <person name="Daniel R."/>
        </authorList>
    </citation>
    <scope>NUCLEOTIDE SEQUENCE [LARGE SCALE GENOMIC DNA]</scope>
    <source>
        <strain evidence="2 4">ATCC 33924</strain>
    </source>
</reference>
<accession>A0AAC9HFM6</accession>
<dbReference type="SUPFAM" id="SSF54285">
    <property type="entry name" value="MoaD/ThiS"/>
    <property type="match status" value="1"/>
</dbReference>
<keyword evidence="4" id="KW-1185">Reference proteome</keyword>